<name>A0AAD6RVK9_9AGAR</name>
<evidence type="ECO:0000256" key="1">
    <source>
        <dbReference type="SAM" id="MobiDB-lite"/>
    </source>
</evidence>
<feature type="compositionally biased region" description="Basic and acidic residues" evidence="1">
    <location>
        <begin position="335"/>
        <end position="352"/>
    </location>
</feature>
<comment type="caution">
    <text evidence="2">The sequence shown here is derived from an EMBL/GenBank/DDBJ whole genome shotgun (WGS) entry which is preliminary data.</text>
</comment>
<reference evidence="2" key="1">
    <citation type="submission" date="2023-03" db="EMBL/GenBank/DDBJ databases">
        <title>Massive genome expansion in bonnet fungi (Mycena s.s.) driven by repeated elements and novel gene families across ecological guilds.</title>
        <authorList>
            <consortium name="Lawrence Berkeley National Laboratory"/>
            <person name="Harder C.B."/>
            <person name="Miyauchi S."/>
            <person name="Viragh M."/>
            <person name="Kuo A."/>
            <person name="Thoen E."/>
            <person name="Andreopoulos B."/>
            <person name="Lu D."/>
            <person name="Skrede I."/>
            <person name="Drula E."/>
            <person name="Henrissat B."/>
            <person name="Morin E."/>
            <person name="Kohler A."/>
            <person name="Barry K."/>
            <person name="LaButti K."/>
            <person name="Morin E."/>
            <person name="Salamov A."/>
            <person name="Lipzen A."/>
            <person name="Mereny Z."/>
            <person name="Hegedus B."/>
            <person name="Baldrian P."/>
            <person name="Stursova M."/>
            <person name="Weitz H."/>
            <person name="Taylor A."/>
            <person name="Grigoriev I.V."/>
            <person name="Nagy L.G."/>
            <person name="Martin F."/>
            <person name="Kauserud H."/>
        </authorList>
    </citation>
    <scope>NUCLEOTIDE SEQUENCE</scope>
    <source>
        <strain evidence="2">CBHHK200</strain>
    </source>
</reference>
<feature type="region of interest" description="Disordered" evidence="1">
    <location>
        <begin position="297"/>
        <end position="352"/>
    </location>
</feature>
<feature type="region of interest" description="Disordered" evidence="1">
    <location>
        <begin position="429"/>
        <end position="463"/>
    </location>
</feature>
<proteinExistence type="predicted"/>
<keyword evidence="3" id="KW-1185">Reference proteome</keyword>
<evidence type="ECO:0000313" key="2">
    <source>
        <dbReference type="EMBL" id="KAJ7016078.1"/>
    </source>
</evidence>
<feature type="compositionally biased region" description="Pro residues" evidence="1">
    <location>
        <begin position="307"/>
        <end position="316"/>
    </location>
</feature>
<feature type="compositionally biased region" description="Low complexity" evidence="1">
    <location>
        <begin position="297"/>
        <end position="306"/>
    </location>
</feature>
<dbReference type="Proteomes" id="UP001218188">
    <property type="component" value="Unassembled WGS sequence"/>
</dbReference>
<accession>A0AAD6RVK9</accession>
<sequence length="934" mass="106513">MPPSQPQLSESVQAMSSVLPPDNRLTGHYSYKNQLYSVHCGAPKVVLKTPTPAEAPPFESGLSMPNSLEPRYLTPQYAYMLFTPKYPPWTTQEYWWDLETSLRRVGLKIYSQMSKMAYPRLGNLVTPYGSSAVRYKLLQNFPTRESARFAWCKDTKTPALDWRAELLSGEYPVTPTFLETLESTSVKNWRAERVGCLYQITDPSTAESEEAWRTRLEVEHFLKGILLSEFPIPLYISWGTLPPYISLPTMAFIPTQENLDLFHTAGGKMSFSRYCVYWETNGWVEYPYKPAPSPIAAAPPSGASHSSPPPANPFPSLPEHSAQRENESIHNFFARRGESNRTKMERETGEARQRRMQRLEHAKKGGLPAGSSCVFFWKEQGGHYIRQRVNRGEHKDYWAEYLRSQRRFDPVHNEWDLCMLFETNDPVFGQTYDDQHDHDDGEDDDYDNVDQHPTFPQGADMSRFLPSHVPGDVEMESEDFVPEGMDLGQDFDVSDLPPENIASSSKKCVERFMHRFGQAPSRESPAYESIGQNLLDVLQNRFGFVKPWSLDKHSVEFAPRDAPKKPFPTSLLPDVVGVPEIGSELASENLSSVLSIFFGQHTDARTANDIDRALLDYHDQDWLPPSPFYFGRESLKSMRTSTTRSYYVLRQPGSGIGSEVLLFPRAADLLEVLRRGWGPDVKDVVKHLLARGTTFWFAWMSAEIESGSPKKQGKRDITSGLGYRPQDFKFEKLDYHLSVLLRQNRLLHGPRGRIALQYSGAVARLARAEISDVNFLQQFDDAVYDLGDCLWDGKSQHAYWHEFLTDHELDILCGVYHVGTGILTKKAQRNEDESDGDGDGDGEQTTIISWWPKPHAWARGSLAREPWTSRSEEWYQKRVRHFADEVYLPTTTRKWRKNLRFNAQVLKCLDGCERVAEKVVDGLIARVDGNKGAA</sequence>
<organism evidence="2 3">
    <name type="scientific">Mycena alexandri</name>
    <dbReference type="NCBI Taxonomy" id="1745969"/>
    <lineage>
        <taxon>Eukaryota</taxon>
        <taxon>Fungi</taxon>
        <taxon>Dikarya</taxon>
        <taxon>Basidiomycota</taxon>
        <taxon>Agaricomycotina</taxon>
        <taxon>Agaricomycetes</taxon>
        <taxon>Agaricomycetidae</taxon>
        <taxon>Agaricales</taxon>
        <taxon>Marasmiineae</taxon>
        <taxon>Mycenaceae</taxon>
        <taxon>Mycena</taxon>
    </lineage>
</organism>
<gene>
    <name evidence="2" type="ORF">C8F04DRAFT_1203441</name>
</gene>
<evidence type="ECO:0000313" key="3">
    <source>
        <dbReference type="Proteomes" id="UP001218188"/>
    </source>
</evidence>
<dbReference type="AlphaFoldDB" id="A0AAD6RVK9"/>
<dbReference type="EMBL" id="JARJCM010000607">
    <property type="protein sequence ID" value="KAJ7016078.1"/>
    <property type="molecule type" value="Genomic_DNA"/>
</dbReference>
<protein>
    <submittedName>
        <fullName evidence="2">Uncharacterized protein</fullName>
    </submittedName>
</protein>